<dbReference type="GO" id="GO:0005615">
    <property type="term" value="C:extracellular space"/>
    <property type="evidence" value="ECO:0007669"/>
    <property type="project" value="TreeGrafter"/>
</dbReference>
<accession>A0AAV4GKQ4</accession>
<keyword evidence="7" id="KW-1185">Reference proteome</keyword>
<dbReference type="PANTHER" id="PTHR22799">
    <property type="entry name" value="TETRANECTIN-RELATED"/>
    <property type="match status" value="1"/>
</dbReference>
<dbReference type="SUPFAM" id="SSF56436">
    <property type="entry name" value="C-type lectin-like"/>
    <property type="match status" value="2"/>
</dbReference>
<keyword evidence="2" id="KW-0964">Secreted</keyword>
<evidence type="ECO:0000313" key="6">
    <source>
        <dbReference type="EMBL" id="GFR85621.1"/>
    </source>
</evidence>
<evidence type="ECO:0000256" key="4">
    <source>
        <dbReference type="ARBA" id="ARBA00022734"/>
    </source>
</evidence>
<name>A0AAV4GKQ4_9GAST</name>
<dbReference type="SMART" id="SM00034">
    <property type="entry name" value="CLECT"/>
    <property type="match status" value="1"/>
</dbReference>
<dbReference type="InterPro" id="IPR051663">
    <property type="entry name" value="CLec_Tetranectin-domain"/>
</dbReference>
<evidence type="ECO:0000256" key="2">
    <source>
        <dbReference type="ARBA" id="ARBA00022525"/>
    </source>
</evidence>
<feature type="domain" description="C-type lectin" evidence="5">
    <location>
        <begin position="75"/>
        <end position="195"/>
    </location>
</feature>
<evidence type="ECO:0000259" key="5">
    <source>
        <dbReference type="PROSITE" id="PS50041"/>
    </source>
</evidence>
<comment type="caution">
    <text evidence="6">The sequence shown here is derived from an EMBL/GenBank/DDBJ whole genome shotgun (WGS) entry which is preliminary data.</text>
</comment>
<dbReference type="Pfam" id="PF00059">
    <property type="entry name" value="Lectin_C"/>
    <property type="match status" value="1"/>
</dbReference>
<dbReference type="InterPro" id="IPR001304">
    <property type="entry name" value="C-type_lectin-like"/>
</dbReference>
<organism evidence="6 7">
    <name type="scientific">Elysia marginata</name>
    <dbReference type="NCBI Taxonomy" id="1093978"/>
    <lineage>
        <taxon>Eukaryota</taxon>
        <taxon>Metazoa</taxon>
        <taxon>Spiralia</taxon>
        <taxon>Lophotrochozoa</taxon>
        <taxon>Mollusca</taxon>
        <taxon>Gastropoda</taxon>
        <taxon>Heterobranchia</taxon>
        <taxon>Euthyneura</taxon>
        <taxon>Panpulmonata</taxon>
        <taxon>Sacoglossa</taxon>
        <taxon>Placobranchoidea</taxon>
        <taxon>Plakobranchidae</taxon>
        <taxon>Elysia</taxon>
    </lineage>
</organism>
<reference evidence="6 7" key="1">
    <citation type="journal article" date="2021" name="Elife">
        <title>Chloroplast acquisition without the gene transfer in kleptoplastic sea slugs, Plakobranchus ocellatus.</title>
        <authorList>
            <person name="Maeda T."/>
            <person name="Takahashi S."/>
            <person name="Yoshida T."/>
            <person name="Shimamura S."/>
            <person name="Takaki Y."/>
            <person name="Nagai Y."/>
            <person name="Toyoda A."/>
            <person name="Suzuki Y."/>
            <person name="Arimoto A."/>
            <person name="Ishii H."/>
            <person name="Satoh N."/>
            <person name="Nishiyama T."/>
            <person name="Hasebe M."/>
            <person name="Maruyama T."/>
            <person name="Minagawa J."/>
            <person name="Obokata J."/>
            <person name="Shigenobu S."/>
        </authorList>
    </citation>
    <scope>NUCLEOTIDE SEQUENCE [LARGE SCALE GENOMIC DNA]</scope>
</reference>
<evidence type="ECO:0000313" key="7">
    <source>
        <dbReference type="Proteomes" id="UP000762676"/>
    </source>
</evidence>
<dbReference type="Gene3D" id="3.10.100.10">
    <property type="entry name" value="Mannose-Binding Protein A, subunit A"/>
    <property type="match status" value="2"/>
</dbReference>
<dbReference type="PANTHER" id="PTHR22799:SF1">
    <property type="entry name" value="C-TYPE LECTIN DOMAIN FAMILY 11 MEMBER A"/>
    <property type="match status" value="1"/>
</dbReference>
<dbReference type="AlphaFoldDB" id="A0AAV4GKQ4"/>
<evidence type="ECO:0000256" key="3">
    <source>
        <dbReference type="ARBA" id="ARBA00022729"/>
    </source>
</evidence>
<dbReference type="InterPro" id="IPR016187">
    <property type="entry name" value="CTDL_fold"/>
</dbReference>
<dbReference type="GO" id="GO:0030246">
    <property type="term" value="F:carbohydrate binding"/>
    <property type="evidence" value="ECO:0007669"/>
    <property type="project" value="UniProtKB-KW"/>
</dbReference>
<dbReference type="InterPro" id="IPR016186">
    <property type="entry name" value="C-type_lectin-like/link_sf"/>
</dbReference>
<proteinExistence type="predicted"/>
<dbReference type="Proteomes" id="UP000762676">
    <property type="component" value="Unassembled WGS sequence"/>
</dbReference>
<evidence type="ECO:0000256" key="1">
    <source>
        <dbReference type="ARBA" id="ARBA00004613"/>
    </source>
</evidence>
<sequence>MVTTGTAALQWSNSGDVISASNWAWGEPGNRQLTTDDAVVMNGPEGWTWKLVSRSSAAQLVCQRDLSQECLGLFFQGKCLVFHEELKTWTAARDDCASNGSYLVEPKTELLDRAMDQYLLQVTGAAVVLLGGQDLARSGMFFWDHSRENLTHAYTDWSTEEPNNYAGIEDVLQWTRGSQTWNDIPSGLTSPYVCQKGEFSAVGPQIKALLKPTNLKYLD</sequence>
<dbReference type="GO" id="GO:0008083">
    <property type="term" value="F:growth factor activity"/>
    <property type="evidence" value="ECO:0007669"/>
    <property type="project" value="TreeGrafter"/>
</dbReference>
<dbReference type="CDD" id="cd00037">
    <property type="entry name" value="CLECT"/>
    <property type="match status" value="1"/>
</dbReference>
<dbReference type="PROSITE" id="PS50041">
    <property type="entry name" value="C_TYPE_LECTIN_2"/>
    <property type="match status" value="1"/>
</dbReference>
<keyword evidence="4" id="KW-0430">Lectin</keyword>
<gene>
    <name evidence="6" type="ORF">ElyMa_000700900</name>
</gene>
<comment type="subcellular location">
    <subcellularLocation>
        <location evidence="1">Secreted</location>
    </subcellularLocation>
</comment>
<keyword evidence="3" id="KW-0732">Signal</keyword>
<protein>
    <submittedName>
        <fullName evidence="6">Lectin C-type domain containing protein</fullName>
    </submittedName>
</protein>
<dbReference type="EMBL" id="BMAT01001442">
    <property type="protein sequence ID" value="GFR85621.1"/>
    <property type="molecule type" value="Genomic_DNA"/>
</dbReference>